<dbReference type="InterPro" id="IPR013520">
    <property type="entry name" value="Ribonucl_H"/>
</dbReference>
<evidence type="ECO:0000313" key="10">
    <source>
        <dbReference type="Proteomes" id="UP000515154"/>
    </source>
</evidence>
<dbReference type="SMART" id="SM00479">
    <property type="entry name" value="EXOIII"/>
    <property type="match status" value="1"/>
</dbReference>
<dbReference type="InterPro" id="IPR037431">
    <property type="entry name" value="REX4_DEDDh_dom"/>
</dbReference>
<accession>A0A7E6FQR1</accession>
<dbReference type="GO" id="GO:0008408">
    <property type="term" value="F:3'-5' exonuclease activity"/>
    <property type="evidence" value="ECO:0007669"/>
    <property type="project" value="InterPro"/>
</dbReference>
<dbReference type="Proteomes" id="UP000515154">
    <property type="component" value="Linkage group LG27"/>
</dbReference>
<dbReference type="InterPro" id="IPR012337">
    <property type="entry name" value="RNaseH-like_sf"/>
</dbReference>
<evidence type="ECO:0000256" key="2">
    <source>
        <dbReference type="ARBA" id="ARBA00010489"/>
    </source>
</evidence>
<dbReference type="FunFam" id="3.30.420.10:FF:000007">
    <property type="entry name" value="Interferon-stimulated exonuclease gene 20"/>
    <property type="match status" value="1"/>
</dbReference>
<dbReference type="AlphaFoldDB" id="A0A7E6FQR1"/>
<dbReference type="PANTHER" id="PTHR12801:SF158">
    <property type="entry name" value="RNA EXONUCLEASE 4"/>
    <property type="match status" value="1"/>
</dbReference>
<comment type="subcellular location">
    <subcellularLocation>
        <location evidence="1">Nucleus</location>
    </subcellularLocation>
</comment>
<sequence>MKLHKTASKTSSGPSSSSSVPRTFKNSVGKKKKKIKYKNTNNDKNNDNKHGDKRHGKFVHKFKQKWKRTKKEKKAVANENEKKTLINGDNEKKTKDVDKSMAQKTESGGIGLCYVPTEAEECSSNWKKLSATILGSNLQKETTTDKKMKLIGVPDSQLKVVGIHGNVLHNGNSVQKSNVQKKEEKMQETSTTKKADIWFDDVDEALIESAALCDEPIESEMKLMQATASSKVTTCVAVDCEMVGTGESGNDDMLARVSVVNQYGHCLYDKYVKPMAEITDYRTRFSGITPNLLKDGADFKTVQKDVGDFIKDRILVGHALHNDFKVLYMDHPKQLIRDTTKYKPFRKLNRSHTPSLKMLAKEVLGITIQQGSHNSVIDAQVAMKLYIKHRKEWESRLKHKKLKLKQKRKEMKETKKKKKKNKKEVQK</sequence>
<organism evidence="10 11">
    <name type="scientific">Octopus sinensis</name>
    <name type="common">East Asian common octopus</name>
    <dbReference type="NCBI Taxonomy" id="2607531"/>
    <lineage>
        <taxon>Eukaryota</taxon>
        <taxon>Metazoa</taxon>
        <taxon>Spiralia</taxon>
        <taxon>Lophotrochozoa</taxon>
        <taxon>Mollusca</taxon>
        <taxon>Cephalopoda</taxon>
        <taxon>Coleoidea</taxon>
        <taxon>Octopodiformes</taxon>
        <taxon>Octopoda</taxon>
        <taxon>Incirrata</taxon>
        <taxon>Octopodidae</taxon>
        <taxon>Octopus</taxon>
    </lineage>
</organism>
<dbReference type="InterPro" id="IPR036397">
    <property type="entry name" value="RNaseH_sf"/>
</dbReference>
<dbReference type="InterPro" id="IPR047021">
    <property type="entry name" value="REXO1/3/4-like"/>
</dbReference>
<dbReference type="RefSeq" id="XP_036369889.1">
    <property type="nucleotide sequence ID" value="XM_036513996.1"/>
</dbReference>
<evidence type="ECO:0000256" key="6">
    <source>
        <dbReference type="ARBA" id="ARBA00022839"/>
    </source>
</evidence>
<evidence type="ECO:0000256" key="4">
    <source>
        <dbReference type="ARBA" id="ARBA00022722"/>
    </source>
</evidence>
<name>A0A7E6FQR1_9MOLL</name>
<dbReference type="SUPFAM" id="SSF53098">
    <property type="entry name" value="Ribonuclease H-like"/>
    <property type="match status" value="1"/>
</dbReference>
<dbReference type="Gene3D" id="3.30.420.10">
    <property type="entry name" value="Ribonuclease H-like superfamily/Ribonuclease H"/>
    <property type="match status" value="1"/>
</dbReference>
<gene>
    <name evidence="11" type="primary">LOC115225328</name>
</gene>
<dbReference type="GO" id="GO:0003676">
    <property type="term" value="F:nucleic acid binding"/>
    <property type="evidence" value="ECO:0007669"/>
    <property type="project" value="InterPro"/>
</dbReference>
<evidence type="ECO:0000259" key="9">
    <source>
        <dbReference type="SMART" id="SM00479"/>
    </source>
</evidence>
<protein>
    <recommendedName>
        <fullName evidence="3">RNA exonuclease 4</fullName>
    </recommendedName>
</protein>
<dbReference type="GO" id="GO:0006364">
    <property type="term" value="P:rRNA processing"/>
    <property type="evidence" value="ECO:0007669"/>
    <property type="project" value="InterPro"/>
</dbReference>
<keyword evidence="10" id="KW-1185">Reference proteome</keyword>
<keyword evidence="6 11" id="KW-0269">Exonuclease</keyword>
<proteinExistence type="inferred from homology"/>
<feature type="domain" description="Exonuclease" evidence="9">
    <location>
        <begin position="234"/>
        <end position="395"/>
    </location>
</feature>
<evidence type="ECO:0000256" key="1">
    <source>
        <dbReference type="ARBA" id="ARBA00004123"/>
    </source>
</evidence>
<evidence type="ECO:0000256" key="8">
    <source>
        <dbReference type="SAM" id="MobiDB-lite"/>
    </source>
</evidence>
<evidence type="ECO:0000256" key="3">
    <source>
        <dbReference type="ARBA" id="ARBA00016937"/>
    </source>
</evidence>
<comment type="similarity">
    <text evidence="2">Belongs to the REXO4 family.</text>
</comment>
<dbReference type="Pfam" id="PF00929">
    <property type="entry name" value="RNase_T"/>
    <property type="match status" value="1"/>
</dbReference>
<dbReference type="GO" id="GO:0005634">
    <property type="term" value="C:nucleus"/>
    <property type="evidence" value="ECO:0007669"/>
    <property type="project" value="UniProtKB-SubCell"/>
</dbReference>
<feature type="region of interest" description="Disordered" evidence="8">
    <location>
        <begin position="397"/>
        <end position="427"/>
    </location>
</feature>
<keyword evidence="7" id="KW-0539">Nucleus</keyword>
<feature type="compositionally biased region" description="Basic residues" evidence="8">
    <location>
        <begin position="51"/>
        <end position="73"/>
    </location>
</feature>
<evidence type="ECO:0000256" key="7">
    <source>
        <dbReference type="ARBA" id="ARBA00023242"/>
    </source>
</evidence>
<dbReference type="PANTHER" id="PTHR12801">
    <property type="entry name" value="RNA EXONUCLEASE REXO1 / RECO3 FAMILY MEMBER-RELATED"/>
    <property type="match status" value="1"/>
</dbReference>
<feature type="compositionally biased region" description="Low complexity" evidence="8">
    <location>
        <begin position="8"/>
        <end position="19"/>
    </location>
</feature>
<reference evidence="11" key="1">
    <citation type="submission" date="2025-08" db="UniProtKB">
        <authorList>
            <consortium name="RefSeq"/>
        </authorList>
    </citation>
    <scope>IDENTIFICATION</scope>
</reference>
<dbReference type="CDD" id="cd06144">
    <property type="entry name" value="REX4_like"/>
    <property type="match status" value="1"/>
</dbReference>
<keyword evidence="4" id="KW-0540">Nuclease</keyword>
<keyword evidence="5" id="KW-0378">Hydrolase</keyword>
<evidence type="ECO:0000256" key="5">
    <source>
        <dbReference type="ARBA" id="ARBA00022801"/>
    </source>
</evidence>
<feature type="compositionally biased region" description="Basic residues" evidence="8">
    <location>
        <begin position="28"/>
        <end position="37"/>
    </location>
</feature>
<evidence type="ECO:0000313" key="11">
    <source>
        <dbReference type="RefSeq" id="XP_036369889.1"/>
    </source>
</evidence>
<feature type="region of interest" description="Disordered" evidence="8">
    <location>
        <begin position="1"/>
        <end position="79"/>
    </location>
</feature>